<evidence type="ECO:0000313" key="4">
    <source>
        <dbReference type="Proteomes" id="UP001194696"/>
    </source>
</evidence>
<evidence type="ECO:0000256" key="2">
    <source>
        <dbReference type="SAM" id="Phobius"/>
    </source>
</evidence>
<dbReference type="EMBL" id="JAAAIM010000125">
    <property type="protein sequence ID" value="KAG0294277.1"/>
    <property type="molecule type" value="Genomic_DNA"/>
</dbReference>
<evidence type="ECO:0000256" key="1">
    <source>
        <dbReference type="SAM" id="MobiDB-lite"/>
    </source>
</evidence>
<feature type="region of interest" description="Disordered" evidence="1">
    <location>
        <begin position="220"/>
        <end position="247"/>
    </location>
</feature>
<gene>
    <name evidence="3" type="ORF">BGZ96_001496</name>
</gene>
<comment type="caution">
    <text evidence="3">The sequence shown here is derived from an EMBL/GenBank/DDBJ whole genome shotgun (WGS) entry which is preliminary data.</text>
</comment>
<feature type="compositionally biased region" description="Low complexity" evidence="1">
    <location>
        <begin position="493"/>
        <end position="505"/>
    </location>
</feature>
<keyword evidence="2" id="KW-0812">Transmembrane</keyword>
<keyword evidence="2" id="KW-1133">Transmembrane helix</keyword>
<feature type="region of interest" description="Disordered" evidence="1">
    <location>
        <begin position="97"/>
        <end position="128"/>
    </location>
</feature>
<name>A0ABQ7KAH9_9FUNG</name>
<accession>A0ABQ7KAH9</accession>
<proteinExistence type="predicted"/>
<dbReference type="Proteomes" id="UP001194696">
    <property type="component" value="Unassembled WGS sequence"/>
</dbReference>
<feature type="compositionally biased region" description="Basic and acidic residues" evidence="1">
    <location>
        <begin position="115"/>
        <end position="125"/>
    </location>
</feature>
<feature type="compositionally biased region" description="Low complexity" evidence="1">
    <location>
        <begin position="220"/>
        <end position="230"/>
    </location>
</feature>
<sequence length="683" mass="74252">MDPQKRGQFLILCPDTQDLNNNTGPHGYKSDFESFASVSSFVPTVATVDQAEIGTEDDVIRVGRKGNRSRGRRIRFQDVHIEDGEVGCMVIETPRSLESDDNDKCRGTAISDSESEGHRLEEKADFSSGQSIISSRDDIVIGGGERHEDPMKGRHISRSNSMMMVGFKADDLPPYQSGVLGLNSNREKEELMDVDARVLQVQEGGPVQTNRICRSLSETSIEIPSSSSNSRELTSTPTRNHSRLLPRKVNTGISATIDPLSSQPAPQRHLPLAPVIQSISCECGRAIDLPPPPLVIPAAAAHFRDPRQRQFTFDEPISPTQIPVRPASSYFVPLSSFLPSSYQTSLSSWRDSFIAPSYASLLSSHIHIGNAEDDADDEEVVGLRDEPAESVQASSNFPKEGRFPALGYNINNHNSTTSRGVTATAERLAGLAMSTGQATLDYVKDTIAPSAIHLAHRSASSTIGFLTSHIPGPSTVPSMLPRFLGDVINGRQGTSTNNPGTNHPGPGVGGSGVPERRRSHSTMDGLGLGDRMSRSAPSLTNTKTGEPVIPAAVFQRSTNPPSTSLSKTRVATLVTTAPPATTSAAMMTTNQPRRARRTTLQTIPGPEGLNPETRRQLETQGLAALGLRAESADQGWRNWWDPRRYGLPKYIICHHIRTPRPCTTILFLILIVCIVFPVVFRRK</sequence>
<feature type="compositionally biased region" description="Polar residues" evidence="1">
    <location>
        <begin position="535"/>
        <end position="544"/>
    </location>
</feature>
<keyword evidence="2" id="KW-0472">Membrane</keyword>
<evidence type="ECO:0000313" key="3">
    <source>
        <dbReference type="EMBL" id="KAG0294277.1"/>
    </source>
</evidence>
<feature type="region of interest" description="Disordered" evidence="1">
    <location>
        <begin position="490"/>
        <end position="544"/>
    </location>
</feature>
<protein>
    <submittedName>
        <fullName evidence="3">Uncharacterized protein</fullName>
    </submittedName>
</protein>
<keyword evidence="4" id="KW-1185">Reference proteome</keyword>
<feature type="transmembrane region" description="Helical" evidence="2">
    <location>
        <begin position="663"/>
        <end position="680"/>
    </location>
</feature>
<feature type="compositionally biased region" description="Basic and acidic residues" evidence="1">
    <location>
        <begin position="97"/>
        <end position="106"/>
    </location>
</feature>
<reference evidence="3 4" key="1">
    <citation type="journal article" date="2020" name="Fungal Divers.">
        <title>Resolving the Mortierellaceae phylogeny through synthesis of multi-gene phylogenetics and phylogenomics.</title>
        <authorList>
            <person name="Vandepol N."/>
            <person name="Liber J."/>
            <person name="Desiro A."/>
            <person name="Na H."/>
            <person name="Kennedy M."/>
            <person name="Barry K."/>
            <person name="Grigoriev I.V."/>
            <person name="Miller A.N."/>
            <person name="O'Donnell K."/>
            <person name="Stajich J.E."/>
            <person name="Bonito G."/>
        </authorList>
    </citation>
    <scope>NUCLEOTIDE SEQUENCE [LARGE SCALE GENOMIC DNA]</scope>
    <source>
        <strain evidence="3 4">AD045</strain>
    </source>
</reference>
<organism evidence="3 4">
    <name type="scientific">Linnemannia gamsii</name>
    <dbReference type="NCBI Taxonomy" id="64522"/>
    <lineage>
        <taxon>Eukaryota</taxon>
        <taxon>Fungi</taxon>
        <taxon>Fungi incertae sedis</taxon>
        <taxon>Mucoromycota</taxon>
        <taxon>Mortierellomycotina</taxon>
        <taxon>Mortierellomycetes</taxon>
        <taxon>Mortierellales</taxon>
        <taxon>Mortierellaceae</taxon>
        <taxon>Linnemannia</taxon>
    </lineage>
</organism>